<dbReference type="InterPro" id="IPR008969">
    <property type="entry name" value="CarboxyPept-like_regulatory"/>
</dbReference>
<dbReference type="Gene3D" id="2.60.40.1120">
    <property type="entry name" value="Carboxypeptidase-like, regulatory domain"/>
    <property type="match status" value="1"/>
</dbReference>
<evidence type="ECO:0000313" key="10">
    <source>
        <dbReference type="Proteomes" id="UP000190065"/>
    </source>
</evidence>
<sequence>MEKNGLTWFTGLPQHSGRILLLLLSVLFCLTVSAQQQITAKGSVLSSDNEPIVGATILQTGTSNGTVTDINGEFTITVPAGSMLKISYIGFQTQDVKASSQSLHIVLKEEDKSLDEVVVMGYGVQKKKLVTGATVQVNGKDLEKLNTVSPLGALQSKTPGVTITQSSGMPGEGYKVNIRGLGTTGDSTPLYIIDGVAGGNINGLNPADIESVDVLKDAASAAIYGSRAANGVILVTTRQGKAGKAQISYDGYVGVQNVYRMPDLLNAKEYAMIMNEERMQDGLTPYNFASLVPNWSDIESGNWNGTNWMEEIRNKNALITNHAVNIAGGNDRSTFSIGLSYTYQNGILGKPCEPNFSRYTARINSEHKIIRRGELDVFTVGENLLYDYTQNQGISIGDNYGNDLRNMLLTSPFLPNLNADGSYHYAIPWEIREPNPIAKMYDVSGNNQSKSHGLRAALYAVLQPVKGLRLKTNLGFTLGVDSYRSYTPVYKLSSNVMNDADNVYQSLSAGCSLMWENTANYVFTLGGKHHFDALLGQSIEADGLGESITGSNTNSQFDDFKHAYLVNTSAITARTTLTGSPWGKETLASFFGRVNYDYQNKYMATFVLRADGSSKFARGHQWGYFPSVSVGWVLTEEPFMSSTRNWLSFLKLRASWGQNGNQSIPGYQYLSTISFTNIDYTFGKDKSVITNGAYPDILANPNITWEKSEQTDLGFDSHFFSGKLGLTFDYYIKRTRDWLVQAPILDTAGTNAPYINGGDVRNSGIELALSWNDHIGDFSYGANLNFAYNKNKVTRIANTEGIIHGEANVLSNGTDEVYRAQVGYPIGYFYGYKTAGIFQTQDEIDHYTEAKLSGARPGDVIWVDTNHDGVIDLNDRCMIGDPHPNCTLGFSVNMAWRGFDVSATMNGAFGNQIMKSYRSFADYPKNNFTSDILDRWHGAGTSTRWPRLTSGTSTNWQFISDLYVENGDFMRMQNVTVGYDFKHLFKTLPFEQLRLYFSANNLFTITGYSGMDPEVGYGGTAVWASGIDLGFYPSPRVYMIGINVKF</sequence>
<keyword evidence="4 7" id="KW-0812">Transmembrane</keyword>
<feature type="domain" description="TonB-dependent receptor plug" evidence="8">
    <location>
        <begin position="130"/>
        <end position="232"/>
    </location>
</feature>
<comment type="subcellular location">
    <subcellularLocation>
        <location evidence="1 7">Cell outer membrane</location>
        <topology evidence="1 7">Multi-pass membrane protein</topology>
    </subcellularLocation>
</comment>
<keyword evidence="2 7" id="KW-0813">Transport</keyword>
<evidence type="ECO:0000256" key="2">
    <source>
        <dbReference type="ARBA" id="ARBA00022448"/>
    </source>
</evidence>
<dbReference type="NCBIfam" id="TIGR04056">
    <property type="entry name" value="OMP_RagA_SusC"/>
    <property type="match status" value="1"/>
</dbReference>
<evidence type="ECO:0000256" key="4">
    <source>
        <dbReference type="ARBA" id="ARBA00022692"/>
    </source>
</evidence>
<reference evidence="9 10" key="1">
    <citation type="submission" date="2017-02" db="EMBL/GenBank/DDBJ databases">
        <authorList>
            <person name="Peterson S.W."/>
        </authorList>
    </citation>
    <scope>NUCLEOTIDE SEQUENCE [LARGE SCALE GENOMIC DNA]</scope>
    <source>
        <strain evidence="9 10">ATCC 43324</strain>
    </source>
</reference>
<dbReference type="NCBIfam" id="TIGR04057">
    <property type="entry name" value="SusC_RagA_signa"/>
    <property type="match status" value="1"/>
</dbReference>
<dbReference type="RefSeq" id="WP_025070949.1">
    <property type="nucleotide sequence ID" value="NZ_FUXK01000036.1"/>
</dbReference>
<name>A0A1T4RN27_9BACT</name>
<dbReference type="Gene3D" id="2.170.130.10">
    <property type="entry name" value="TonB-dependent receptor, plug domain"/>
    <property type="match status" value="1"/>
</dbReference>
<dbReference type="eggNOG" id="COG4206">
    <property type="taxonomic scope" value="Bacteria"/>
</dbReference>
<evidence type="ECO:0000313" key="9">
    <source>
        <dbReference type="EMBL" id="SKA17287.1"/>
    </source>
</evidence>
<keyword evidence="3 7" id="KW-1134">Transmembrane beta strand</keyword>
<accession>A0A1T4RN27</accession>
<dbReference type="Proteomes" id="UP000190065">
    <property type="component" value="Unassembled WGS sequence"/>
</dbReference>
<evidence type="ECO:0000256" key="1">
    <source>
        <dbReference type="ARBA" id="ARBA00004571"/>
    </source>
</evidence>
<keyword evidence="6 7" id="KW-0998">Cell outer membrane</keyword>
<dbReference type="InterPro" id="IPR012910">
    <property type="entry name" value="Plug_dom"/>
</dbReference>
<organism evidence="9 10">
    <name type="scientific">Segatella oulorum</name>
    <dbReference type="NCBI Taxonomy" id="28136"/>
    <lineage>
        <taxon>Bacteria</taxon>
        <taxon>Pseudomonadati</taxon>
        <taxon>Bacteroidota</taxon>
        <taxon>Bacteroidia</taxon>
        <taxon>Bacteroidales</taxon>
        <taxon>Prevotellaceae</taxon>
        <taxon>Segatella</taxon>
    </lineage>
</organism>
<dbReference type="InterPro" id="IPR023996">
    <property type="entry name" value="TonB-dep_OMP_SusC/RagA"/>
</dbReference>
<dbReference type="Gene3D" id="2.40.170.20">
    <property type="entry name" value="TonB-dependent receptor, beta-barrel domain"/>
    <property type="match status" value="1"/>
</dbReference>
<evidence type="ECO:0000256" key="3">
    <source>
        <dbReference type="ARBA" id="ARBA00022452"/>
    </source>
</evidence>
<dbReference type="SUPFAM" id="SSF49464">
    <property type="entry name" value="Carboxypeptidase regulatory domain-like"/>
    <property type="match status" value="1"/>
</dbReference>
<proteinExistence type="inferred from homology"/>
<comment type="similarity">
    <text evidence="7">Belongs to the TonB-dependent receptor family.</text>
</comment>
<dbReference type="InterPro" id="IPR023997">
    <property type="entry name" value="TonB-dep_OMP_SusC/RagA_CS"/>
</dbReference>
<evidence type="ECO:0000256" key="6">
    <source>
        <dbReference type="ARBA" id="ARBA00023237"/>
    </source>
</evidence>
<protein>
    <submittedName>
        <fullName evidence="9">TonB-linked outer membrane protein, SusC/RagA family</fullName>
    </submittedName>
</protein>
<dbReference type="SUPFAM" id="SSF56935">
    <property type="entry name" value="Porins"/>
    <property type="match status" value="1"/>
</dbReference>
<dbReference type="GO" id="GO:0009279">
    <property type="term" value="C:cell outer membrane"/>
    <property type="evidence" value="ECO:0007669"/>
    <property type="project" value="UniProtKB-SubCell"/>
</dbReference>
<dbReference type="InterPro" id="IPR039426">
    <property type="entry name" value="TonB-dep_rcpt-like"/>
</dbReference>
<dbReference type="PROSITE" id="PS52016">
    <property type="entry name" value="TONB_DEPENDENT_REC_3"/>
    <property type="match status" value="1"/>
</dbReference>
<evidence type="ECO:0000259" key="8">
    <source>
        <dbReference type="Pfam" id="PF07715"/>
    </source>
</evidence>
<evidence type="ECO:0000256" key="5">
    <source>
        <dbReference type="ARBA" id="ARBA00023136"/>
    </source>
</evidence>
<dbReference type="Pfam" id="PF07715">
    <property type="entry name" value="Plug"/>
    <property type="match status" value="1"/>
</dbReference>
<dbReference type="InterPro" id="IPR036942">
    <property type="entry name" value="Beta-barrel_TonB_sf"/>
</dbReference>
<dbReference type="Pfam" id="PF13715">
    <property type="entry name" value="CarbopepD_reg_2"/>
    <property type="match status" value="1"/>
</dbReference>
<dbReference type="STRING" id="28136.SAMN02745202_02349"/>
<evidence type="ECO:0000256" key="7">
    <source>
        <dbReference type="PROSITE-ProRule" id="PRU01360"/>
    </source>
</evidence>
<dbReference type="InterPro" id="IPR037066">
    <property type="entry name" value="Plug_dom_sf"/>
</dbReference>
<keyword evidence="5 7" id="KW-0472">Membrane</keyword>
<dbReference type="EMBL" id="FUXK01000036">
    <property type="protein sequence ID" value="SKA17287.1"/>
    <property type="molecule type" value="Genomic_DNA"/>
</dbReference>
<dbReference type="AlphaFoldDB" id="A0A1T4RN27"/>
<gene>
    <name evidence="9" type="ORF">SAMN02745202_02349</name>
</gene>